<protein>
    <submittedName>
        <fullName evidence="2">Uncharacterized protein</fullName>
    </submittedName>
</protein>
<evidence type="ECO:0000256" key="1">
    <source>
        <dbReference type="SAM" id="MobiDB-lite"/>
    </source>
</evidence>
<dbReference type="Proteomes" id="UP000756346">
    <property type="component" value="Unassembled WGS sequence"/>
</dbReference>
<dbReference type="EMBL" id="JAGTJQ010000004">
    <property type="protein sequence ID" value="KAH7032896.1"/>
    <property type="molecule type" value="Genomic_DNA"/>
</dbReference>
<dbReference type="AlphaFoldDB" id="A0A9P8Y986"/>
<keyword evidence="3" id="KW-1185">Reference proteome</keyword>
<evidence type="ECO:0000313" key="2">
    <source>
        <dbReference type="EMBL" id="KAH7032896.1"/>
    </source>
</evidence>
<organism evidence="2 3">
    <name type="scientific">Microdochium trichocladiopsis</name>
    <dbReference type="NCBI Taxonomy" id="1682393"/>
    <lineage>
        <taxon>Eukaryota</taxon>
        <taxon>Fungi</taxon>
        <taxon>Dikarya</taxon>
        <taxon>Ascomycota</taxon>
        <taxon>Pezizomycotina</taxon>
        <taxon>Sordariomycetes</taxon>
        <taxon>Xylariomycetidae</taxon>
        <taxon>Xylariales</taxon>
        <taxon>Microdochiaceae</taxon>
        <taxon>Microdochium</taxon>
    </lineage>
</organism>
<feature type="region of interest" description="Disordered" evidence="1">
    <location>
        <begin position="18"/>
        <end position="121"/>
    </location>
</feature>
<accession>A0A9P8Y986</accession>
<gene>
    <name evidence="2" type="ORF">B0I36DRAFT_348044</name>
</gene>
<sequence>MRHPHWAQPLGASCRALLLGPWMPPKPPRQGEVGGMDKAVRDGEARSPAVVRTPSQERARQGGQWGGLSDDLPRGGFFAPPPLAHCPPASRPEHEPWRPPGALVPSQSGAGPGMRRAWHEA</sequence>
<reference evidence="2" key="1">
    <citation type="journal article" date="2021" name="Nat. Commun.">
        <title>Genetic determinants of endophytism in the Arabidopsis root mycobiome.</title>
        <authorList>
            <person name="Mesny F."/>
            <person name="Miyauchi S."/>
            <person name="Thiergart T."/>
            <person name="Pickel B."/>
            <person name="Atanasova L."/>
            <person name="Karlsson M."/>
            <person name="Huettel B."/>
            <person name="Barry K.W."/>
            <person name="Haridas S."/>
            <person name="Chen C."/>
            <person name="Bauer D."/>
            <person name="Andreopoulos W."/>
            <person name="Pangilinan J."/>
            <person name="LaButti K."/>
            <person name="Riley R."/>
            <person name="Lipzen A."/>
            <person name="Clum A."/>
            <person name="Drula E."/>
            <person name="Henrissat B."/>
            <person name="Kohler A."/>
            <person name="Grigoriev I.V."/>
            <person name="Martin F.M."/>
            <person name="Hacquard S."/>
        </authorList>
    </citation>
    <scope>NUCLEOTIDE SEQUENCE</scope>
    <source>
        <strain evidence="2">MPI-CAGE-CH-0230</strain>
    </source>
</reference>
<name>A0A9P8Y986_9PEZI</name>
<evidence type="ECO:0000313" key="3">
    <source>
        <dbReference type="Proteomes" id="UP000756346"/>
    </source>
</evidence>
<proteinExistence type="predicted"/>
<dbReference type="GeneID" id="70186186"/>
<dbReference type="RefSeq" id="XP_046013728.1">
    <property type="nucleotide sequence ID" value="XM_046156640.1"/>
</dbReference>
<comment type="caution">
    <text evidence="2">The sequence shown here is derived from an EMBL/GenBank/DDBJ whole genome shotgun (WGS) entry which is preliminary data.</text>
</comment>